<feature type="transmembrane region" description="Helical" evidence="10">
    <location>
        <begin position="70"/>
        <end position="89"/>
    </location>
</feature>
<evidence type="ECO:0000256" key="6">
    <source>
        <dbReference type="ARBA" id="ARBA00023065"/>
    </source>
</evidence>
<keyword evidence="5 10" id="KW-1133">Transmembrane helix</keyword>
<organism evidence="12 13">
    <name type="scientific">Aspergillus oryzae (strain ATCC 42149 / RIB 40)</name>
    <name type="common">Yellow koji mold</name>
    <dbReference type="NCBI Taxonomy" id="510516"/>
    <lineage>
        <taxon>Eukaryota</taxon>
        <taxon>Fungi</taxon>
        <taxon>Dikarya</taxon>
        <taxon>Ascomycota</taxon>
        <taxon>Pezizomycotina</taxon>
        <taxon>Eurotiomycetes</taxon>
        <taxon>Eurotiomycetidae</taxon>
        <taxon>Eurotiales</taxon>
        <taxon>Aspergillaceae</taxon>
        <taxon>Aspergillus</taxon>
        <taxon>Aspergillus subgen. Circumdati</taxon>
    </lineage>
</organism>
<dbReference type="GO" id="GO:0046961">
    <property type="term" value="F:proton-transporting ATPase activity, rotational mechanism"/>
    <property type="evidence" value="ECO:0007669"/>
    <property type="project" value="InterPro"/>
</dbReference>
<name>Q2U6J8_ASPOR</name>
<dbReference type="Pfam" id="PF00137">
    <property type="entry name" value="ATP-synt_C"/>
    <property type="match status" value="1"/>
</dbReference>
<evidence type="ECO:0000313" key="13">
    <source>
        <dbReference type="Proteomes" id="UP000006564"/>
    </source>
</evidence>
<evidence type="ECO:0000256" key="3">
    <source>
        <dbReference type="ARBA" id="ARBA00022448"/>
    </source>
</evidence>
<dbReference type="PRINTS" id="PR00122">
    <property type="entry name" value="VACATPASE"/>
</dbReference>
<evidence type="ECO:0000256" key="9">
    <source>
        <dbReference type="ARBA" id="ARBA00046480"/>
    </source>
</evidence>
<keyword evidence="7 10" id="KW-0472">Membrane</keyword>
<evidence type="ECO:0000256" key="8">
    <source>
        <dbReference type="ARBA" id="ARBA00045519"/>
    </source>
</evidence>
<feature type="transmembrane region" description="Helical" evidence="10">
    <location>
        <begin position="101"/>
        <end position="121"/>
    </location>
</feature>
<evidence type="ECO:0000256" key="2">
    <source>
        <dbReference type="ARBA" id="ARBA00007296"/>
    </source>
</evidence>
<protein>
    <submittedName>
        <fullName evidence="12">DNA, SC113</fullName>
    </submittedName>
</protein>
<comment type="function">
    <text evidence="8">Proton-conducting pore forming subunit of the V0 complex of vacuolar(H+)-ATPase (V-ATPase), a multisubunit enzyme composed of a peripheral complex (V1) that hydrolyzes ATP and a membrane integral complex (V0) that translocates protons. V-ATPase is responsible for acidifying and maintaining the pH of intracellular compartments.</text>
</comment>
<comment type="similarity">
    <text evidence="2 10">Belongs to the V-ATPase proteolipid subunit family.</text>
</comment>
<dbReference type="KEGG" id="aor:AO090120000206"/>
<dbReference type="EMBL" id="AP007166">
    <property type="protein sequence ID" value="BAE62817.1"/>
    <property type="molecule type" value="Genomic_DNA"/>
</dbReference>
<dbReference type="GeneID" id="5996209"/>
<evidence type="ECO:0000256" key="7">
    <source>
        <dbReference type="ARBA" id="ARBA00023136"/>
    </source>
</evidence>
<dbReference type="InterPro" id="IPR035921">
    <property type="entry name" value="F/V-ATP_Csub_sf"/>
</dbReference>
<proteinExistence type="inferred from homology"/>
<dbReference type="Gene3D" id="1.20.120.610">
    <property type="entry name" value="lithium bound rotor ring of v- atpase"/>
    <property type="match status" value="1"/>
</dbReference>
<keyword evidence="6 10" id="KW-0406">Ion transport</keyword>
<dbReference type="GO" id="GO:0000220">
    <property type="term" value="C:vacuolar proton-transporting V-type ATPase, V0 domain"/>
    <property type="evidence" value="ECO:0007669"/>
    <property type="project" value="EnsemblFungi"/>
</dbReference>
<comment type="subcellular location">
    <subcellularLocation>
        <location evidence="1">Membrane</location>
        <topology evidence="1">Multi-pass membrane protein</topology>
    </subcellularLocation>
</comment>
<dbReference type="CDD" id="cd18176">
    <property type="entry name" value="ATP-synt_Vo_c_ATP6C_rpt2"/>
    <property type="match status" value="1"/>
</dbReference>
<comment type="function">
    <text evidence="10">Proton-conducting pore forming of the V0 complex of vacuolar(H+)-ATPase (V-ATPase), a multisubunit enzyme composed of a peripheral complex (V1) that hydrolyzes ATP and a membrane integral complex (V0) that translocates protons. V-ATPase is responsible for acidifying and maintaining the pH of intracellular compartments.</text>
</comment>
<feature type="domain" description="V-ATPase proteolipid subunit C-like" evidence="11">
    <location>
        <begin position="67"/>
        <end position="124"/>
    </location>
</feature>
<evidence type="ECO:0000256" key="5">
    <source>
        <dbReference type="ARBA" id="ARBA00022989"/>
    </source>
</evidence>
<dbReference type="RefSeq" id="XP_023092457.1">
    <property type="nucleotide sequence ID" value="XM_023237647.1"/>
</dbReference>
<comment type="subunit">
    <text evidence="9 10">V-ATPase is a heteromultimeric enzyme composed of a peripheral catalytic V1 complex (components A to H) attached to an integral membrane V0 proton pore complex (components: a, c, c', c'', d, e, f and VOA1). The decameric c-ring forms the proton-conducting pore, and is composed of eight proteolipid subunits c, one subunit c' and one subunit c''.</text>
</comment>
<dbReference type="SUPFAM" id="SSF81333">
    <property type="entry name" value="F1F0 ATP synthase subunit C"/>
    <property type="match status" value="1"/>
</dbReference>
<dbReference type="AlphaFoldDB" id="Q2U6J8"/>
<dbReference type="STRING" id="510516.Q2U6J8"/>
<sequence>MGAAYGTAKSGIGISGVGTFSDTIVYGLVIAVLIAQDMQPPPLPRQSLYTYVQSAICVSIWNGFMHLASGLSVGLAGMAAGYTIGIVGDAGVRAYLQQSRVYVGMILILIFGEVLGLYGYVTIVIPKYGFDANCDRLIVGLILNSKSHP</sequence>
<feature type="transmembrane region" description="Helical" evidence="10">
    <location>
        <begin position="12"/>
        <end position="35"/>
    </location>
</feature>
<accession>Q2U6J8</accession>
<dbReference type="EMBL" id="BA000053">
    <property type="protein sequence ID" value="BAE62817.1"/>
    <property type="molecule type" value="Genomic_DNA"/>
</dbReference>
<dbReference type="GO" id="GO:0000324">
    <property type="term" value="C:fungal-type vacuole"/>
    <property type="evidence" value="ECO:0007669"/>
    <property type="project" value="EnsemblFungi"/>
</dbReference>
<evidence type="ECO:0000256" key="4">
    <source>
        <dbReference type="ARBA" id="ARBA00022692"/>
    </source>
</evidence>
<evidence type="ECO:0000256" key="1">
    <source>
        <dbReference type="ARBA" id="ARBA00004141"/>
    </source>
</evidence>
<reference evidence="12 13" key="1">
    <citation type="journal article" date="2005" name="Nature">
        <title>Genome sequencing and analysis of Aspergillus oryzae.</title>
        <authorList>
            <person name="Machida M."/>
            <person name="Asai K."/>
            <person name="Sano M."/>
            <person name="Tanaka T."/>
            <person name="Kumagai T."/>
            <person name="Terai G."/>
            <person name="Kusumoto K."/>
            <person name="Arima T."/>
            <person name="Akita O."/>
            <person name="Kashiwagi Y."/>
            <person name="Abe K."/>
            <person name="Gomi K."/>
            <person name="Horiuchi H."/>
            <person name="Kitamoto K."/>
            <person name="Kobayashi T."/>
            <person name="Takeuchi M."/>
            <person name="Denning D.W."/>
            <person name="Galagan J.E."/>
            <person name="Nierman W.C."/>
            <person name="Yu J."/>
            <person name="Archer D.B."/>
            <person name="Bennett J.W."/>
            <person name="Bhatnagar D."/>
            <person name="Cleveland T.E."/>
            <person name="Fedorova N.D."/>
            <person name="Gotoh O."/>
            <person name="Horikawa H."/>
            <person name="Hosoyama A."/>
            <person name="Ichinomiya M."/>
            <person name="Igarashi R."/>
            <person name="Iwashita K."/>
            <person name="Juvvadi P.R."/>
            <person name="Kato M."/>
            <person name="Kato Y."/>
            <person name="Kin T."/>
            <person name="Kokubun A."/>
            <person name="Maeda H."/>
            <person name="Maeyama N."/>
            <person name="Maruyama J."/>
            <person name="Nagasaki H."/>
            <person name="Nakajima T."/>
            <person name="Oda K."/>
            <person name="Okada K."/>
            <person name="Paulsen I."/>
            <person name="Sakamoto K."/>
            <person name="Sawano T."/>
            <person name="Takahashi M."/>
            <person name="Takase K."/>
            <person name="Terabayashi Y."/>
            <person name="Wortman J."/>
            <person name="Yamada O."/>
            <person name="Yamagata Y."/>
            <person name="Anazawa H."/>
            <person name="Hata Y."/>
            <person name="Koide Y."/>
            <person name="Komori T."/>
            <person name="Koyama Y."/>
            <person name="Minetoki T."/>
            <person name="Suharnan S."/>
            <person name="Tanaka A."/>
            <person name="Isono K."/>
            <person name="Kuhara S."/>
            <person name="Ogasawara N."/>
            <person name="Kikuchi H."/>
        </authorList>
    </citation>
    <scope>NUCLEOTIDE SEQUENCE [LARGE SCALE GENOMIC DNA]</scope>
    <source>
        <strain evidence="13">ATCC 42149 / RIB 40</strain>
    </source>
</reference>
<keyword evidence="3 10" id="KW-0813">Transport</keyword>
<keyword evidence="13" id="KW-1185">Reference proteome</keyword>
<dbReference type="HOGENOM" id="CLU_085752_1_1_1"/>
<evidence type="ECO:0000313" key="12">
    <source>
        <dbReference type="EMBL" id="BAE62817.1"/>
    </source>
</evidence>
<keyword evidence="4 10" id="KW-0812">Transmembrane</keyword>
<dbReference type="PANTHER" id="PTHR10263">
    <property type="entry name" value="V-TYPE PROTON ATPASE PROTEOLIPID SUBUNIT"/>
    <property type="match status" value="1"/>
</dbReference>
<evidence type="ECO:0000256" key="10">
    <source>
        <dbReference type="RuleBase" id="RU363060"/>
    </source>
</evidence>
<dbReference type="InterPro" id="IPR002379">
    <property type="entry name" value="ATPase_proteolipid_c-like_dom"/>
</dbReference>
<dbReference type="InterPro" id="IPR000245">
    <property type="entry name" value="ATPase_proteolipid_csu"/>
</dbReference>
<gene>
    <name evidence="12" type="ORF">AO090120000206</name>
</gene>
<evidence type="ECO:0000259" key="11">
    <source>
        <dbReference type="Pfam" id="PF00137"/>
    </source>
</evidence>
<dbReference type="Proteomes" id="UP000006564">
    <property type="component" value="Chromosome 5"/>
</dbReference>